<keyword evidence="4" id="KW-0547">Nucleotide-binding</keyword>
<keyword evidence="10" id="KW-1185">Reference proteome</keyword>
<keyword evidence="6" id="KW-0067">ATP-binding</keyword>
<keyword evidence="1" id="KW-0028">Amino-acid biosynthesis</keyword>
<accession>A0A3Q8X7I5</accession>
<comment type="similarity">
    <text evidence="7">Belongs to the pseudomonas-type ThrB family.</text>
</comment>
<dbReference type="Pfam" id="PF01636">
    <property type="entry name" value="APH"/>
    <property type="match status" value="1"/>
</dbReference>
<dbReference type="InterPro" id="IPR011009">
    <property type="entry name" value="Kinase-like_dom_sf"/>
</dbReference>
<evidence type="ECO:0000256" key="7">
    <source>
        <dbReference type="ARBA" id="ARBA00038240"/>
    </source>
</evidence>
<evidence type="ECO:0000256" key="1">
    <source>
        <dbReference type="ARBA" id="ARBA00022605"/>
    </source>
</evidence>
<dbReference type="GO" id="GO:0009088">
    <property type="term" value="P:threonine biosynthetic process"/>
    <property type="evidence" value="ECO:0007669"/>
    <property type="project" value="UniProtKB-KW"/>
</dbReference>
<evidence type="ECO:0000313" key="10">
    <source>
        <dbReference type="Proteomes" id="UP000272528"/>
    </source>
</evidence>
<dbReference type="EMBL" id="CP034437">
    <property type="protein sequence ID" value="AZN41425.1"/>
    <property type="molecule type" value="Genomic_DNA"/>
</dbReference>
<keyword evidence="2" id="KW-0808">Transferase</keyword>
<evidence type="ECO:0000256" key="2">
    <source>
        <dbReference type="ARBA" id="ARBA00022679"/>
    </source>
</evidence>
<dbReference type="CDD" id="cd05153">
    <property type="entry name" value="HomoserineK_II"/>
    <property type="match status" value="1"/>
</dbReference>
<evidence type="ECO:0000256" key="5">
    <source>
        <dbReference type="ARBA" id="ARBA00022777"/>
    </source>
</evidence>
<evidence type="ECO:0000256" key="6">
    <source>
        <dbReference type="ARBA" id="ARBA00022840"/>
    </source>
</evidence>
<dbReference type="SUPFAM" id="SSF56112">
    <property type="entry name" value="Protein kinase-like (PK-like)"/>
    <property type="match status" value="1"/>
</dbReference>
<feature type="domain" description="Aminoglycoside phosphotransferase" evidence="8">
    <location>
        <begin position="29"/>
        <end position="258"/>
    </location>
</feature>
<dbReference type="PANTHER" id="PTHR21064">
    <property type="entry name" value="AMINOGLYCOSIDE PHOSPHOTRANSFERASE DOMAIN-CONTAINING PROTEIN-RELATED"/>
    <property type="match status" value="1"/>
</dbReference>
<dbReference type="Gene3D" id="3.30.200.20">
    <property type="entry name" value="Phosphorylase Kinase, domain 1"/>
    <property type="match status" value="1"/>
</dbReference>
<organism evidence="9 10">
    <name type="scientific">Paenibacillus albus</name>
    <dbReference type="NCBI Taxonomy" id="2495582"/>
    <lineage>
        <taxon>Bacteria</taxon>
        <taxon>Bacillati</taxon>
        <taxon>Bacillota</taxon>
        <taxon>Bacilli</taxon>
        <taxon>Bacillales</taxon>
        <taxon>Paenibacillaceae</taxon>
        <taxon>Paenibacillus</taxon>
    </lineage>
</organism>
<evidence type="ECO:0000256" key="4">
    <source>
        <dbReference type="ARBA" id="ARBA00022741"/>
    </source>
</evidence>
<dbReference type="KEGG" id="palb:EJC50_18405"/>
<name>A0A3Q8X7I5_9BACL</name>
<dbReference type="RefSeq" id="WP_126017132.1">
    <property type="nucleotide sequence ID" value="NZ_CP034437.1"/>
</dbReference>
<dbReference type="InterPro" id="IPR050249">
    <property type="entry name" value="Pseudomonas-type_ThrB"/>
</dbReference>
<reference evidence="10" key="1">
    <citation type="submission" date="2018-12" db="EMBL/GenBank/DDBJ databases">
        <title>Genome sequence of Peanibacillus sp.</title>
        <authorList>
            <person name="Subramani G."/>
            <person name="Srinivasan S."/>
            <person name="Kim M.K."/>
        </authorList>
    </citation>
    <scope>NUCLEOTIDE SEQUENCE [LARGE SCALE GENOMIC DNA]</scope>
    <source>
        <strain evidence="10">18JY67-1</strain>
    </source>
</reference>
<gene>
    <name evidence="9" type="ORF">EJC50_18405</name>
</gene>
<dbReference type="InterPro" id="IPR005280">
    <property type="entry name" value="Homoserine_kinase_II"/>
</dbReference>
<protein>
    <submittedName>
        <fullName evidence="9">Homoserine kinase</fullName>
    </submittedName>
</protein>
<dbReference type="GO" id="GO:0004413">
    <property type="term" value="F:homoserine kinase activity"/>
    <property type="evidence" value="ECO:0007669"/>
    <property type="project" value="InterPro"/>
</dbReference>
<evidence type="ECO:0000256" key="3">
    <source>
        <dbReference type="ARBA" id="ARBA00022697"/>
    </source>
</evidence>
<dbReference type="OrthoDB" id="9800774at2"/>
<dbReference type="GO" id="GO:0005524">
    <property type="term" value="F:ATP binding"/>
    <property type="evidence" value="ECO:0007669"/>
    <property type="project" value="UniProtKB-KW"/>
</dbReference>
<proteinExistence type="inferred from homology"/>
<keyword evidence="5 9" id="KW-0418">Kinase</keyword>
<dbReference type="InterPro" id="IPR002575">
    <property type="entry name" value="Aminoglycoside_PTrfase"/>
</dbReference>
<evidence type="ECO:0000259" key="8">
    <source>
        <dbReference type="Pfam" id="PF01636"/>
    </source>
</evidence>
<dbReference type="Proteomes" id="UP000272528">
    <property type="component" value="Chromosome"/>
</dbReference>
<keyword evidence="3" id="KW-0791">Threonine biosynthesis</keyword>
<evidence type="ECO:0000313" key="9">
    <source>
        <dbReference type="EMBL" id="AZN41425.1"/>
    </source>
</evidence>
<dbReference type="Gene3D" id="3.90.1200.10">
    <property type="match status" value="1"/>
</dbReference>
<dbReference type="AlphaFoldDB" id="A0A3Q8X7I5"/>
<sequence length="319" mass="37384">MAIKTAFSEEEFIQILSQYNVGEYIRSEPCAGGTVQTNIVLHTTRGAFVFRYYENRKESSVLFEVNLLSYLKEQHFPCPSPISDKQGSYIGIHQLKPFVLFEFMDGQHINNPTNYQRKQLIQKAAELHNLTQHYSPVNREERLNYTVDVCRELAQQAARRINTTDAEEKLCWHEQQLQQLQLPPSLPMGICHADFHFSNVLYLNDEFHALLDFDDANHTYLLFDLVGLIESSAWRHDLDDTLDITKARQVVSEYTKHRALQNSEEIHLFDVYKLSILMDCVWYFDRGTTQNFYEKRKIDFLNAIGREQFHNQLFGSDLM</sequence>
<dbReference type="PANTHER" id="PTHR21064:SF6">
    <property type="entry name" value="AMINOGLYCOSIDE PHOSPHOTRANSFERASE DOMAIN-CONTAINING PROTEIN"/>
    <property type="match status" value="1"/>
</dbReference>